<evidence type="ECO:0000313" key="2">
    <source>
        <dbReference type="EMBL" id="TXJ12940.1"/>
    </source>
</evidence>
<keyword evidence="1" id="KW-0732">Signal</keyword>
<accession>A0A5C8CI44</accession>
<comment type="caution">
    <text evidence="2">The sequence shown here is derived from an EMBL/GenBank/DDBJ whole genome shotgun (WGS) entry which is preliminary data.</text>
</comment>
<reference evidence="2 3" key="1">
    <citation type="journal article" date="1992" name="Lakartidningen">
        <title>[Penicillin V and not amoxicillin is the first choice preparation in acute otitis].</title>
        <authorList>
            <person name="Kamme C."/>
            <person name="Lundgren K."/>
            <person name="Prellner K."/>
        </authorList>
    </citation>
    <scope>NUCLEOTIDE SEQUENCE [LARGE SCALE GENOMIC DNA]</scope>
    <source>
        <strain evidence="2 3">W1</strain>
    </source>
</reference>
<dbReference type="AlphaFoldDB" id="A0A5C8CI44"/>
<evidence type="ECO:0008006" key="4">
    <source>
        <dbReference type="Google" id="ProtNLM"/>
    </source>
</evidence>
<proteinExistence type="predicted"/>
<protein>
    <recommendedName>
        <fullName evidence="4">Exo-alpha-sialidase</fullName>
    </recommendedName>
</protein>
<evidence type="ECO:0000256" key="1">
    <source>
        <dbReference type="SAM" id="SignalP"/>
    </source>
</evidence>
<dbReference type="EMBL" id="SAXT01000003">
    <property type="protein sequence ID" value="TXJ12940.1"/>
    <property type="molecule type" value="Genomic_DNA"/>
</dbReference>
<gene>
    <name evidence="2" type="ORF">EPJ80_04910</name>
</gene>
<dbReference type="Gene3D" id="2.120.10.10">
    <property type="match status" value="1"/>
</dbReference>
<dbReference type="RefSeq" id="WP_147758130.1">
    <property type="nucleotide sequence ID" value="NZ_SAXT01000003.1"/>
</dbReference>
<organism evidence="2 3">
    <name type="scientific">Brachyspira aalborgi</name>
    <dbReference type="NCBI Taxonomy" id="29522"/>
    <lineage>
        <taxon>Bacteria</taxon>
        <taxon>Pseudomonadati</taxon>
        <taxon>Spirochaetota</taxon>
        <taxon>Spirochaetia</taxon>
        <taxon>Brachyspirales</taxon>
        <taxon>Brachyspiraceae</taxon>
        <taxon>Brachyspira</taxon>
    </lineage>
</organism>
<feature type="chain" id="PRO_5022677945" description="Exo-alpha-sialidase" evidence="1">
    <location>
        <begin position="28"/>
        <end position="418"/>
    </location>
</feature>
<feature type="signal peptide" evidence="1">
    <location>
        <begin position="1"/>
        <end position="27"/>
    </location>
</feature>
<dbReference type="Proteomes" id="UP000325116">
    <property type="component" value="Unassembled WGS sequence"/>
</dbReference>
<dbReference type="PROSITE" id="PS51257">
    <property type="entry name" value="PROKAR_LIPOPROTEIN"/>
    <property type="match status" value="1"/>
</dbReference>
<sequence length="418" mass="46057">MIIKSKQLKSLFSFIAVIFMVCLTAIACKNKPTQAADFNIADPDVKPEPQPNNPAYDNKLIDYRTVKGADPVVVSFGDKGENLLLVYENDSELYYKASLNGGLKFTKEGILGKRISDKGGTASRLASPVVFARGNRITVVASEKGTFGGTYNFPVQPTTKSRLMKIQGTMDAITGEIAWDSTWQDFGVDVGSFASAQMGGFYNQYATFTGAGKGTASDKFVLPIAVMSKQQYTAEFGFVMAYSSDGKNWSLGTKARYVDAWRANTKYMQTKVFKVNGDSVDLLARPRWNNPVRIGKFSLNYARYEYIRNFSPDETSVFDAQSVFETAIHNENGQTYTYIINGRGNDSDIRLAKFRGETLNGAPEREIIISSKGRAGSVAIIGDGSIATFTDEGGQLVYRRFTQKYFETQDKAGVEVAQ</sequence>
<evidence type="ECO:0000313" key="3">
    <source>
        <dbReference type="Proteomes" id="UP000325116"/>
    </source>
</evidence>
<name>A0A5C8CI44_9SPIR</name>